<reference evidence="2 3" key="1">
    <citation type="journal article" date="2018" name="Proc. R. Soc. B">
        <title>A non-coding region near Follistatin controls head colour polymorphism in the Gouldian finch.</title>
        <authorList>
            <person name="Toomey M.B."/>
            <person name="Marques C.I."/>
            <person name="Andrade P."/>
            <person name="Araujo P.M."/>
            <person name="Sabatino S."/>
            <person name="Gazda M.A."/>
            <person name="Afonso S."/>
            <person name="Lopes R.J."/>
            <person name="Corbo J.C."/>
            <person name="Carneiro M."/>
        </authorList>
    </citation>
    <scope>NUCLEOTIDE SEQUENCE [LARGE SCALE GENOMIC DNA]</scope>
    <source>
        <strain evidence="2">Red01</strain>
        <tissue evidence="2">Muscle</tissue>
    </source>
</reference>
<keyword evidence="3" id="KW-1185">Reference proteome</keyword>
<feature type="non-terminal residue" evidence="2">
    <location>
        <position position="118"/>
    </location>
</feature>
<sequence>MGKQKNSVTEAGDELPADCGMLLTSSFSHPSRPGKVVTNSGKLGERGPSMASPRGIPGESVDAAEGRIPLGCSEERWKCPTRSRRAGLEHRTEQDLLKDLLHGPTSVAAHKGQFRRLK</sequence>
<proteinExistence type="predicted"/>
<accession>A0A3L8QAL1</accession>
<comment type="caution">
    <text evidence="2">The sequence shown here is derived from an EMBL/GenBank/DDBJ whole genome shotgun (WGS) entry which is preliminary data.</text>
</comment>
<evidence type="ECO:0000313" key="2">
    <source>
        <dbReference type="EMBL" id="RLV63992.1"/>
    </source>
</evidence>
<protein>
    <submittedName>
        <fullName evidence="2">Uncharacterized protein</fullName>
    </submittedName>
</protein>
<dbReference type="EMBL" id="QUSF01001552">
    <property type="protein sequence ID" value="RLV63992.1"/>
    <property type="molecule type" value="Genomic_DNA"/>
</dbReference>
<dbReference type="AlphaFoldDB" id="A0A3L8QAL1"/>
<name>A0A3L8QAL1_CHLGU</name>
<evidence type="ECO:0000256" key="1">
    <source>
        <dbReference type="SAM" id="MobiDB-lite"/>
    </source>
</evidence>
<gene>
    <name evidence="2" type="ORF">DV515_00017708</name>
</gene>
<dbReference type="Proteomes" id="UP000276834">
    <property type="component" value="Unassembled WGS sequence"/>
</dbReference>
<organism evidence="2 3">
    <name type="scientific">Chloebia gouldiae</name>
    <name type="common">Gouldian finch</name>
    <name type="synonym">Erythrura gouldiae</name>
    <dbReference type="NCBI Taxonomy" id="44316"/>
    <lineage>
        <taxon>Eukaryota</taxon>
        <taxon>Metazoa</taxon>
        <taxon>Chordata</taxon>
        <taxon>Craniata</taxon>
        <taxon>Vertebrata</taxon>
        <taxon>Euteleostomi</taxon>
        <taxon>Archelosauria</taxon>
        <taxon>Archosauria</taxon>
        <taxon>Dinosauria</taxon>
        <taxon>Saurischia</taxon>
        <taxon>Theropoda</taxon>
        <taxon>Coelurosauria</taxon>
        <taxon>Aves</taxon>
        <taxon>Neognathae</taxon>
        <taxon>Neoaves</taxon>
        <taxon>Telluraves</taxon>
        <taxon>Australaves</taxon>
        <taxon>Passeriformes</taxon>
        <taxon>Passeroidea</taxon>
        <taxon>Passeridae</taxon>
        <taxon>Chloebia</taxon>
    </lineage>
</organism>
<feature type="region of interest" description="Disordered" evidence="1">
    <location>
        <begin position="22"/>
        <end position="62"/>
    </location>
</feature>
<evidence type="ECO:0000313" key="3">
    <source>
        <dbReference type="Proteomes" id="UP000276834"/>
    </source>
</evidence>